<sequence>MPCKPDNPFNPMRVSQDHPQLIPHPQDDKKYLCASCEQTFQKIQHANDHAVGQARIFGCPLCREARFTSAVSLKKHFDVNGDCPYKYFLNFPEGERATPSGTLPTKCHILLPILPETRAFISGYRCICKPDALFREAHNAKLHVMHECHIYACSDCGQLFKRPEQAKNHRDCPSALSYNYNLHSRSARPY</sequence>
<dbReference type="OrthoDB" id="3069995at2759"/>
<evidence type="ECO:0000313" key="1">
    <source>
        <dbReference type="EMBL" id="KIJ40246.1"/>
    </source>
</evidence>
<dbReference type="Gene3D" id="3.30.160.60">
    <property type="entry name" value="Classic Zinc Finger"/>
    <property type="match status" value="1"/>
</dbReference>
<dbReference type="EMBL" id="KN837145">
    <property type="protein sequence ID" value="KIJ40246.1"/>
    <property type="molecule type" value="Genomic_DNA"/>
</dbReference>
<accession>A0A0C9VQS3</accession>
<reference evidence="1 2" key="1">
    <citation type="submission" date="2014-06" db="EMBL/GenBank/DDBJ databases">
        <title>Evolutionary Origins and Diversification of the Mycorrhizal Mutualists.</title>
        <authorList>
            <consortium name="DOE Joint Genome Institute"/>
            <consortium name="Mycorrhizal Genomics Consortium"/>
            <person name="Kohler A."/>
            <person name="Kuo A."/>
            <person name="Nagy L.G."/>
            <person name="Floudas D."/>
            <person name="Copeland A."/>
            <person name="Barry K.W."/>
            <person name="Cichocki N."/>
            <person name="Veneault-Fourrey C."/>
            <person name="LaButti K."/>
            <person name="Lindquist E.A."/>
            <person name="Lipzen A."/>
            <person name="Lundell T."/>
            <person name="Morin E."/>
            <person name="Murat C."/>
            <person name="Riley R."/>
            <person name="Ohm R."/>
            <person name="Sun H."/>
            <person name="Tunlid A."/>
            <person name="Henrissat B."/>
            <person name="Grigoriev I.V."/>
            <person name="Hibbett D.S."/>
            <person name="Martin F."/>
        </authorList>
    </citation>
    <scope>NUCLEOTIDE SEQUENCE [LARGE SCALE GENOMIC DNA]</scope>
    <source>
        <strain evidence="1 2">SS14</strain>
    </source>
</reference>
<keyword evidence="2" id="KW-1185">Reference proteome</keyword>
<organism evidence="1 2">
    <name type="scientific">Sphaerobolus stellatus (strain SS14)</name>
    <dbReference type="NCBI Taxonomy" id="990650"/>
    <lineage>
        <taxon>Eukaryota</taxon>
        <taxon>Fungi</taxon>
        <taxon>Dikarya</taxon>
        <taxon>Basidiomycota</taxon>
        <taxon>Agaricomycotina</taxon>
        <taxon>Agaricomycetes</taxon>
        <taxon>Phallomycetidae</taxon>
        <taxon>Geastrales</taxon>
        <taxon>Sphaerobolaceae</taxon>
        <taxon>Sphaerobolus</taxon>
    </lineage>
</organism>
<name>A0A0C9VQS3_SPHS4</name>
<dbReference type="HOGENOM" id="CLU_1321650_0_0_1"/>
<proteinExistence type="predicted"/>
<dbReference type="AlphaFoldDB" id="A0A0C9VQS3"/>
<gene>
    <name evidence="1" type="ORF">M422DRAFT_256783</name>
</gene>
<dbReference type="Proteomes" id="UP000054279">
    <property type="component" value="Unassembled WGS sequence"/>
</dbReference>
<evidence type="ECO:0000313" key="2">
    <source>
        <dbReference type="Proteomes" id="UP000054279"/>
    </source>
</evidence>
<protein>
    <submittedName>
        <fullName evidence="1">Unplaced genomic scaffold SPHSTscaffold_70, whole genome shotgun sequence</fullName>
    </submittedName>
</protein>